<proteinExistence type="inferred from homology"/>
<gene>
    <name evidence="3 6" type="primary">rimP</name>
    <name evidence="6" type="ORF">E0F26_00290</name>
</gene>
<dbReference type="InterPro" id="IPR035956">
    <property type="entry name" value="RimP_N_sf"/>
</dbReference>
<evidence type="ECO:0000313" key="6">
    <source>
        <dbReference type="EMBL" id="UZP73268.1"/>
    </source>
</evidence>
<dbReference type="Pfam" id="PF02576">
    <property type="entry name" value="RimP_N"/>
    <property type="match status" value="1"/>
</dbReference>
<sequence length="185" mass="21070">MNTMGGKESQLLKLLEPTVDMLGYKLWGLELLSPNRRPTLRVYIDKALGVTVDDCASVSRHLAGVLDVEDPFVGEYTLEVSSPGIDRLLFKREQFMDYEAQPVEVKLRFPFEGRRKFRGWFLGFDGDDIVVRVDKHEYLLPLNSIDRARVQPTAEWIERARPAAVTELNESVKEGDAVLDNQSET</sequence>
<dbReference type="Gene3D" id="2.30.30.180">
    <property type="entry name" value="Ribosome maturation factor RimP, C-terminal domain"/>
    <property type="match status" value="1"/>
</dbReference>
<evidence type="ECO:0000313" key="7">
    <source>
        <dbReference type="Proteomes" id="UP001317963"/>
    </source>
</evidence>
<feature type="domain" description="Ribosome maturation factor RimP C-terminal" evidence="5">
    <location>
        <begin position="89"/>
        <end position="153"/>
    </location>
</feature>
<dbReference type="CDD" id="cd01734">
    <property type="entry name" value="YlxS_C"/>
    <property type="match status" value="1"/>
</dbReference>
<dbReference type="InterPro" id="IPR028989">
    <property type="entry name" value="RimP_N"/>
</dbReference>
<keyword evidence="1 3" id="KW-0963">Cytoplasm</keyword>
<dbReference type="Gene3D" id="3.30.300.70">
    <property type="entry name" value="RimP-like superfamily, N-terminal"/>
    <property type="match status" value="1"/>
</dbReference>
<dbReference type="EMBL" id="CP036501">
    <property type="protein sequence ID" value="UZP73268.1"/>
    <property type="molecule type" value="Genomic_DNA"/>
</dbReference>
<dbReference type="SUPFAM" id="SSF75420">
    <property type="entry name" value="YhbC-like, N-terminal domain"/>
    <property type="match status" value="1"/>
</dbReference>
<evidence type="ECO:0000256" key="1">
    <source>
        <dbReference type="ARBA" id="ARBA00022490"/>
    </source>
</evidence>
<dbReference type="PANTHER" id="PTHR33867:SF1">
    <property type="entry name" value="RIBOSOME MATURATION FACTOR RIMP"/>
    <property type="match status" value="1"/>
</dbReference>
<dbReference type="PANTHER" id="PTHR33867">
    <property type="entry name" value="RIBOSOME MATURATION FACTOR RIMP"/>
    <property type="match status" value="1"/>
</dbReference>
<accession>A0ABY6Q337</accession>
<comment type="subcellular location">
    <subcellularLocation>
        <location evidence="3">Cytoplasm</location>
    </subcellularLocation>
</comment>
<evidence type="ECO:0000256" key="3">
    <source>
        <dbReference type="HAMAP-Rule" id="MF_01077"/>
    </source>
</evidence>
<protein>
    <recommendedName>
        <fullName evidence="3">Ribosome maturation factor RimP</fullName>
    </recommendedName>
</protein>
<dbReference type="HAMAP" id="MF_01077">
    <property type="entry name" value="RimP"/>
    <property type="match status" value="1"/>
</dbReference>
<dbReference type="InterPro" id="IPR036847">
    <property type="entry name" value="RimP_C_sf"/>
</dbReference>
<evidence type="ECO:0000259" key="5">
    <source>
        <dbReference type="Pfam" id="PF17384"/>
    </source>
</evidence>
<comment type="similarity">
    <text evidence="3">Belongs to the RimP family.</text>
</comment>
<dbReference type="Proteomes" id="UP001317963">
    <property type="component" value="Chromosome"/>
</dbReference>
<dbReference type="InterPro" id="IPR028998">
    <property type="entry name" value="RimP_C"/>
</dbReference>
<dbReference type="InterPro" id="IPR003728">
    <property type="entry name" value="Ribosome_maturation_RimP"/>
</dbReference>
<keyword evidence="2 3" id="KW-0690">Ribosome biogenesis</keyword>
<dbReference type="NCBIfam" id="NF000927">
    <property type="entry name" value="PRK00092.1-1"/>
    <property type="match status" value="1"/>
</dbReference>
<evidence type="ECO:0000259" key="4">
    <source>
        <dbReference type="Pfam" id="PF02576"/>
    </source>
</evidence>
<feature type="domain" description="Ribosome maturation factor RimP N-terminal" evidence="4">
    <location>
        <begin position="14"/>
        <end position="86"/>
    </location>
</feature>
<comment type="function">
    <text evidence="3">Required for maturation of 30S ribosomal subunits.</text>
</comment>
<organism evidence="6 7">
    <name type="scientific">Candidatus Paraluminiphilus aquimaris</name>
    <dbReference type="NCBI Taxonomy" id="2518994"/>
    <lineage>
        <taxon>Bacteria</taxon>
        <taxon>Pseudomonadati</taxon>
        <taxon>Pseudomonadota</taxon>
        <taxon>Gammaproteobacteria</taxon>
        <taxon>Cellvibrionales</taxon>
        <taxon>Halieaceae</taxon>
        <taxon>Candidatus Paraluminiphilus</taxon>
    </lineage>
</organism>
<keyword evidence="7" id="KW-1185">Reference proteome</keyword>
<dbReference type="Pfam" id="PF17384">
    <property type="entry name" value="DUF150_C"/>
    <property type="match status" value="1"/>
</dbReference>
<dbReference type="SUPFAM" id="SSF74942">
    <property type="entry name" value="YhbC-like, C-terminal domain"/>
    <property type="match status" value="1"/>
</dbReference>
<evidence type="ECO:0000256" key="2">
    <source>
        <dbReference type="ARBA" id="ARBA00022517"/>
    </source>
</evidence>
<name>A0ABY6Q337_9GAMM</name>
<reference evidence="6 7" key="1">
    <citation type="submission" date="2019-02" db="EMBL/GenBank/DDBJ databases">
        <title>Halieaceae_genomes.</title>
        <authorList>
            <person name="Li S.-H."/>
        </authorList>
    </citation>
    <scope>NUCLEOTIDE SEQUENCE [LARGE SCALE GENOMIC DNA]</scope>
    <source>
        <strain evidence="6 7">JH123</strain>
    </source>
</reference>